<keyword evidence="3" id="KW-1185">Reference proteome</keyword>
<dbReference type="EMBL" id="CP010552">
    <property type="protein sequence ID" value="ALE52137.1"/>
    <property type="molecule type" value="Genomic_DNA"/>
</dbReference>
<gene>
    <name evidence="2" type="ORF">SP60_02095</name>
</gene>
<dbReference type="Proteomes" id="UP000058020">
    <property type="component" value="Chromosome"/>
</dbReference>
<sequence>MIKSNRNTTYSKKKNIVPTSNDALKGKPAPDHILHAMSELNMNASVTLYIGDIDVDYEAAKRTHVNYSHALWRYGVYDDENIIKLENITQLMDIILNE</sequence>
<dbReference type="OrthoDB" id="9800058at2"/>
<evidence type="ECO:0000313" key="2">
    <source>
        <dbReference type="EMBL" id="ALE52137.1"/>
    </source>
</evidence>
<evidence type="ECO:0000256" key="1">
    <source>
        <dbReference type="SAM" id="MobiDB-lite"/>
    </source>
</evidence>
<proteinExistence type="predicted"/>
<name>A0A0M4PK09_9GAMM</name>
<dbReference type="AlphaFoldDB" id="A0A0M4PK09"/>
<protein>
    <recommendedName>
        <fullName evidence="4">HAD family hydrolase</fullName>
    </recommendedName>
</protein>
<dbReference type="SUPFAM" id="SSF56784">
    <property type="entry name" value="HAD-like"/>
    <property type="match status" value="1"/>
</dbReference>
<accession>A0A0M4PK09</accession>
<dbReference type="InterPro" id="IPR041492">
    <property type="entry name" value="HAD_2"/>
</dbReference>
<dbReference type="Gene3D" id="3.40.50.1000">
    <property type="entry name" value="HAD superfamily/HAD-like"/>
    <property type="match status" value="1"/>
</dbReference>
<feature type="compositionally biased region" description="Polar residues" evidence="1">
    <location>
        <begin position="1"/>
        <end position="10"/>
    </location>
</feature>
<evidence type="ECO:0000313" key="3">
    <source>
        <dbReference type="Proteomes" id="UP000058020"/>
    </source>
</evidence>
<dbReference type="RefSeq" id="WP_053951067.1">
    <property type="nucleotide sequence ID" value="NZ_CP010552.1"/>
</dbReference>
<evidence type="ECO:0008006" key="4">
    <source>
        <dbReference type="Google" id="ProtNLM"/>
    </source>
</evidence>
<dbReference type="Pfam" id="PF13419">
    <property type="entry name" value="HAD_2"/>
    <property type="match status" value="1"/>
</dbReference>
<dbReference type="KEGG" id="tho:SP60_02095"/>
<dbReference type="InterPro" id="IPR023214">
    <property type="entry name" value="HAD_sf"/>
</dbReference>
<dbReference type="InterPro" id="IPR036412">
    <property type="entry name" value="HAD-like_sf"/>
</dbReference>
<feature type="region of interest" description="Disordered" evidence="1">
    <location>
        <begin position="1"/>
        <end position="28"/>
    </location>
</feature>
<dbReference type="STRING" id="1705394.SP60_02095"/>
<reference evidence="2 3" key="1">
    <citation type="journal article" date="2015" name="Genome Announc.">
        <title>Genome Sequence of 'Candidatus Thioglobus autotrophica' Strain EF1, a Chemoautotroph from the SUP05 Clade of Marine Gammaproteobacteria.</title>
        <authorList>
            <person name="Shah V."/>
            <person name="Morris R.M."/>
        </authorList>
    </citation>
    <scope>NUCLEOTIDE SEQUENCE [LARGE SCALE GENOMIC DNA]</scope>
    <source>
        <strain evidence="2 3">EF1</strain>
    </source>
</reference>
<dbReference type="CDD" id="cd01427">
    <property type="entry name" value="HAD_like"/>
    <property type="match status" value="1"/>
</dbReference>
<organism evidence="2 3">
    <name type="scientific">Candidatus Thioglobus autotrophicus</name>
    <dbReference type="NCBI Taxonomy" id="1705394"/>
    <lineage>
        <taxon>Bacteria</taxon>
        <taxon>Pseudomonadati</taxon>
        <taxon>Pseudomonadota</taxon>
        <taxon>Gammaproteobacteria</taxon>
        <taxon>Candidatus Pseudothioglobaceae</taxon>
        <taxon>Candidatus Thioglobus</taxon>
    </lineage>
</organism>